<sequence>MATEIKVPTLGESVSEATVARWLKKVGDAVAADEALVELETDKVTLEVNAPSAGTLAEIVAADGANVGVGALLGVLGEAGAAMAAE</sequence>
<reference evidence="6" key="1">
    <citation type="journal article" date="2019" name="Int. J. Syst. Evol. Microbiol.">
        <title>The Global Catalogue of Microorganisms (GCM) 10K type strain sequencing project: providing services to taxonomists for standard genome sequencing and annotation.</title>
        <authorList>
            <consortium name="The Broad Institute Genomics Platform"/>
            <consortium name="The Broad Institute Genome Sequencing Center for Infectious Disease"/>
            <person name="Wu L."/>
            <person name="Ma J."/>
        </authorList>
    </citation>
    <scope>NUCLEOTIDE SEQUENCE [LARGE SCALE GENOMIC DNA]</scope>
    <source>
        <strain evidence="6">CCUG 58760</strain>
    </source>
</reference>
<evidence type="ECO:0000256" key="3">
    <source>
        <dbReference type="ARBA" id="ARBA00022823"/>
    </source>
</evidence>
<dbReference type="Proteomes" id="UP001596166">
    <property type="component" value="Unassembled WGS sequence"/>
</dbReference>
<evidence type="ECO:0000313" key="6">
    <source>
        <dbReference type="Proteomes" id="UP001596166"/>
    </source>
</evidence>
<evidence type="ECO:0000313" key="5">
    <source>
        <dbReference type="EMBL" id="MFC5357585.1"/>
    </source>
</evidence>
<dbReference type="InterPro" id="IPR050537">
    <property type="entry name" value="2-oxoacid_dehydrogenase"/>
</dbReference>
<dbReference type="RefSeq" id="WP_376997222.1">
    <property type="nucleotide sequence ID" value="NZ_JBHSLC010000048.1"/>
</dbReference>
<comment type="similarity">
    <text evidence="2">Belongs to the 2-oxoacid dehydrogenase family.</text>
</comment>
<proteinExistence type="inferred from homology"/>
<accession>A0ABW0G949</accession>
<dbReference type="Pfam" id="PF00364">
    <property type="entry name" value="Biotin_lipoyl"/>
    <property type="match status" value="1"/>
</dbReference>
<dbReference type="PROSITE" id="PS00189">
    <property type="entry name" value="LIPOYL"/>
    <property type="match status" value="1"/>
</dbReference>
<dbReference type="InterPro" id="IPR003016">
    <property type="entry name" value="2-oxoA_DH_lipoyl-BS"/>
</dbReference>
<dbReference type="CDD" id="cd06849">
    <property type="entry name" value="lipoyl_domain"/>
    <property type="match status" value="1"/>
</dbReference>
<organism evidence="5 6">
    <name type="scientific">Azospirillum himalayense</name>
    <dbReference type="NCBI Taxonomy" id="654847"/>
    <lineage>
        <taxon>Bacteria</taxon>
        <taxon>Pseudomonadati</taxon>
        <taxon>Pseudomonadota</taxon>
        <taxon>Alphaproteobacteria</taxon>
        <taxon>Rhodospirillales</taxon>
        <taxon>Azospirillaceae</taxon>
        <taxon>Azospirillum</taxon>
    </lineage>
</organism>
<dbReference type="PANTHER" id="PTHR43416">
    <property type="entry name" value="DIHYDROLIPOYLLYSINE-RESIDUE SUCCINYLTRANSFERASE COMPONENT OF 2-OXOGLUTARATE DEHYDROGENASE COMPLEX, MITOCHONDRIAL-RELATED"/>
    <property type="match status" value="1"/>
</dbReference>
<name>A0ABW0G949_9PROT</name>
<dbReference type="EMBL" id="JBHSLC010000048">
    <property type="protein sequence ID" value="MFC5357585.1"/>
    <property type="molecule type" value="Genomic_DNA"/>
</dbReference>
<keyword evidence="3" id="KW-0450">Lipoyl</keyword>
<dbReference type="PROSITE" id="PS50968">
    <property type="entry name" value="BIOTINYL_LIPOYL"/>
    <property type="match status" value="1"/>
</dbReference>
<protein>
    <submittedName>
        <fullName evidence="5">Biotin/lipoyl-containing protein</fullName>
    </submittedName>
</protein>
<dbReference type="Gene3D" id="2.40.50.100">
    <property type="match status" value="1"/>
</dbReference>
<evidence type="ECO:0000259" key="4">
    <source>
        <dbReference type="PROSITE" id="PS50968"/>
    </source>
</evidence>
<dbReference type="SUPFAM" id="SSF51230">
    <property type="entry name" value="Single hybrid motif"/>
    <property type="match status" value="1"/>
</dbReference>
<dbReference type="InterPro" id="IPR011053">
    <property type="entry name" value="Single_hybrid_motif"/>
</dbReference>
<feature type="domain" description="Lipoyl-binding" evidence="4">
    <location>
        <begin position="2"/>
        <end position="77"/>
    </location>
</feature>
<keyword evidence="6" id="KW-1185">Reference proteome</keyword>
<comment type="cofactor">
    <cofactor evidence="1">
        <name>(R)-lipoate</name>
        <dbReference type="ChEBI" id="CHEBI:83088"/>
    </cofactor>
</comment>
<comment type="caution">
    <text evidence="5">The sequence shown here is derived from an EMBL/GenBank/DDBJ whole genome shotgun (WGS) entry which is preliminary data.</text>
</comment>
<evidence type="ECO:0000256" key="1">
    <source>
        <dbReference type="ARBA" id="ARBA00001938"/>
    </source>
</evidence>
<feature type="non-terminal residue" evidence="5">
    <location>
        <position position="86"/>
    </location>
</feature>
<dbReference type="PANTHER" id="PTHR43416:SF5">
    <property type="entry name" value="DIHYDROLIPOYLLYSINE-RESIDUE SUCCINYLTRANSFERASE COMPONENT OF 2-OXOGLUTARATE DEHYDROGENASE COMPLEX, MITOCHONDRIAL"/>
    <property type="match status" value="1"/>
</dbReference>
<gene>
    <name evidence="5" type="ORF">ACFPMG_21475</name>
</gene>
<evidence type="ECO:0000256" key="2">
    <source>
        <dbReference type="ARBA" id="ARBA00007317"/>
    </source>
</evidence>
<dbReference type="InterPro" id="IPR000089">
    <property type="entry name" value="Biotin_lipoyl"/>
</dbReference>